<dbReference type="InterPro" id="IPR036291">
    <property type="entry name" value="NAD(P)-bd_dom_sf"/>
</dbReference>
<dbReference type="Gene3D" id="3.40.50.720">
    <property type="entry name" value="NAD(P)-binding Rossmann-like Domain"/>
    <property type="match status" value="1"/>
</dbReference>
<dbReference type="NCBIfam" id="TIGR01214">
    <property type="entry name" value="rmlD"/>
    <property type="match status" value="1"/>
</dbReference>
<sequence length="309" mass="35437">MVAAYKAPPHKRAVIIGNTGQLGLSLKFSKSLYSICRYFNFFITSHIDPHENFRAVKSYLTAYKPDLVINTIAYTSVDAAEEDKLISYHINSVFPKILAEWCLKNDATLVHFSTDYVFDGRSNKPYKEEDSPNPINQYGYDKLTAELYIEQMTNNFYIFRTSALYSPFRVNFLKKIFHKLSHPKAKGGYSFNVVNDQITIPTSCDFLLEHMYKIISTKANGIYHVVPSNYCSWYEFARLIRSEAIRKGFLSSSAPMISPVKSTRFKSAAKRPLFSVLDNSKMAKALGIEIPSWDEIFRENCNEIFPLIL</sequence>
<comment type="function">
    <text evidence="6">Catalyzes the reduction of dTDP-6-deoxy-L-lyxo-4-hexulose to yield dTDP-L-rhamnose.</text>
</comment>
<comment type="similarity">
    <text evidence="2 6">Belongs to the dTDP-4-dehydrorhamnose reductase family.</text>
</comment>
<evidence type="ECO:0000259" key="7">
    <source>
        <dbReference type="Pfam" id="PF04321"/>
    </source>
</evidence>
<dbReference type="UniPathway" id="UPA00124"/>
<comment type="cofactor">
    <cofactor evidence="6">
        <name>Mg(2+)</name>
        <dbReference type="ChEBI" id="CHEBI:18420"/>
    </cofactor>
    <text evidence="6">Binds 1 Mg(2+) ion per monomer.</text>
</comment>
<evidence type="ECO:0000256" key="3">
    <source>
        <dbReference type="ARBA" id="ARBA00012929"/>
    </source>
</evidence>
<evidence type="ECO:0000256" key="4">
    <source>
        <dbReference type="ARBA" id="ARBA00017099"/>
    </source>
</evidence>
<dbReference type="PANTHER" id="PTHR10491:SF4">
    <property type="entry name" value="METHIONINE ADENOSYLTRANSFERASE 2 SUBUNIT BETA"/>
    <property type="match status" value="1"/>
</dbReference>
<evidence type="ECO:0000256" key="1">
    <source>
        <dbReference type="ARBA" id="ARBA00004781"/>
    </source>
</evidence>
<reference evidence="8 9" key="1">
    <citation type="journal article" date="2011" name="J. Bacteriol.">
        <title>Genome sequence of Taylorella equigenitalis MCE9, the causative agent of contagious equine metritis.</title>
        <authorList>
            <person name="Hebert L."/>
            <person name="Moumen B."/>
            <person name="Duquesne F."/>
            <person name="Breuil M.F."/>
            <person name="Laugier C."/>
            <person name="Batto J.M."/>
            <person name="Renault P."/>
            <person name="Petry S."/>
        </authorList>
    </citation>
    <scope>NUCLEOTIDE SEQUENCE [LARGE SCALE GENOMIC DNA]</scope>
    <source>
        <strain evidence="8 9">MCE9</strain>
    </source>
</reference>
<evidence type="ECO:0000256" key="5">
    <source>
        <dbReference type="ARBA" id="ARBA00048200"/>
    </source>
</evidence>
<dbReference type="EMBL" id="CP002456">
    <property type="protein sequence ID" value="ADU92077.1"/>
    <property type="molecule type" value="Genomic_DNA"/>
</dbReference>
<dbReference type="InterPro" id="IPR029903">
    <property type="entry name" value="RmlD-like-bd"/>
</dbReference>
<dbReference type="GO" id="GO:0008831">
    <property type="term" value="F:dTDP-4-dehydrorhamnose reductase activity"/>
    <property type="evidence" value="ECO:0007669"/>
    <property type="project" value="UniProtKB-EC"/>
</dbReference>
<proteinExistence type="inferred from homology"/>
<organism evidence="8 9">
    <name type="scientific">Taylorella equigenitalis (strain MCE9)</name>
    <dbReference type="NCBI Taxonomy" id="937774"/>
    <lineage>
        <taxon>Bacteria</taxon>
        <taxon>Pseudomonadati</taxon>
        <taxon>Pseudomonadota</taxon>
        <taxon>Betaproteobacteria</taxon>
        <taxon>Burkholderiales</taxon>
        <taxon>Alcaligenaceae</taxon>
        <taxon>Taylorella</taxon>
    </lineage>
</organism>
<feature type="domain" description="RmlD-like substrate binding" evidence="7">
    <location>
        <begin position="13"/>
        <end position="299"/>
    </location>
</feature>
<comment type="catalytic activity">
    <reaction evidence="5 6">
        <text>dTDP-beta-L-rhamnose + NADP(+) = dTDP-4-dehydro-beta-L-rhamnose + NADPH + H(+)</text>
        <dbReference type="Rhea" id="RHEA:21796"/>
        <dbReference type="ChEBI" id="CHEBI:15378"/>
        <dbReference type="ChEBI" id="CHEBI:57510"/>
        <dbReference type="ChEBI" id="CHEBI:57783"/>
        <dbReference type="ChEBI" id="CHEBI:58349"/>
        <dbReference type="ChEBI" id="CHEBI:62830"/>
        <dbReference type="EC" id="1.1.1.133"/>
    </reaction>
</comment>
<dbReference type="Pfam" id="PF04321">
    <property type="entry name" value="RmlD_sub_bind"/>
    <property type="match status" value="1"/>
</dbReference>
<keyword evidence="6 8" id="KW-0560">Oxidoreductase</keyword>
<evidence type="ECO:0000313" key="9">
    <source>
        <dbReference type="Proteomes" id="UP000007472"/>
    </source>
</evidence>
<dbReference type="Gene3D" id="3.90.25.10">
    <property type="entry name" value="UDP-galactose 4-epimerase, domain 1"/>
    <property type="match status" value="1"/>
</dbReference>
<dbReference type="KEGG" id="teq:TEQUI_1154"/>
<dbReference type="InterPro" id="IPR005913">
    <property type="entry name" value="dTDP_dehydrorham_reduct"/>
</dbReference>
<evidence type="ECO:0000313" key="8">
    <source>
        <dbReference type="EMBL" id="ADU92077.1"/>
    </source>
</evidence>
<dbReference type="Proteomes" id="UP000007472">
    <property type="component" value="Chromosome"/>
</dbReference>
<keyword evidence="6" id="KW-0521">NADP</keyword>
<dbReference type="GO" id="GO:0019305">
    <property type="term" value="P:dTDP-rhamnose biosynthetic process"/>
    <property type="evidence" value="ECO:0007669"/>
    <property type="project" value="UniProtKB-UniPathway"/>
</dbReference>
<protein>
    <recommendedName>
        <fullName evidence="4 6">dTDP-4-dehydrorhamnose reductase</fullName>
        <ecNumber evidence="3 6">1.1.1.133</ecNumber>
    </recommendedName>
</protein>
<dbReference type="GO" id="GO:0005829">
    <property type="term" value="C:cytosol"/>
    <property type="evidence" value="ECO:0007669"/>
    <property type="project" value="TreeGrafter"/>
</dbReference>
<evidence type="ECO:0000256" key="6">
    <source>
        <dbReference type="RuleBase" id="RU364082"/>
    </source>
</evidence>
<name>A0A654KI09_TAYEM</name>
<accession>A0A654KI09</accession>
<dbReference type="EC" id="1.1.1.133" evidence="3 6"/>
<gene>
    <name evidence="8" type="ordered locus">TEQUI_1154</name>
</gene>
<dbReference type="CDD" id="cd05254">
    <property type="entry name" value="dTDP_HR_like_SDR_e"/>
    <property type="match status" value="1"/>
</dbReference>
<comment type="pathway">
    <text evidence="1 6">Carbohydrate biosynthesis; dTDP-L-rhamnose biosynthesis.</text>
</comment>
<dbReference type="PANTHER" id="PTHR10491">
    <property type="entry name" value="DTDP-4-DEHYDRORHAMNOSE REDUCTASE"/>
    <property type="match status" value="1"/>
</dbReference>
<evidence type="ECO:0000256" key="2">
    <source>
        <dbReference type="ARBA" id="ARBA00010944"/>
    </source>
</evidence>
<dbReference type="AlphaFoldDB" id="A0A654KI09"/>
<dbReference type="SUPFAM" id="SSF51735">
    <property type="entry name" value="NAD(P)-binding Rossmann-fold domains"/>
    <property type="match status" value="1"/>
</dbReference>